<dbReference type="KEGG" id="vg:77945859"/>
<evidence type="ECO:0000259" key="1">
    <source>
        <dbReference type="Pfam" id="PF14240"/>
    </source>
</evidence>
<dbReference type="Pfam" id="PF14240">
    <property type="entry name" value="YHYH"/>
    <property type="match status" value="1"/>
</dbReference>
<proteinExistence type="predicted"/>
<accession>A0A873WAT5</accession>
<dbReference type="InterPro" id="IPR025924">
    <property type="entry name" value="YHYH_dom"/>
</dbReference>
<dbReference type="EMBL" id="MW117966">
    <property type="protein sequence ID" value="QPB08260.1"/>
    <property type="molecule type" value="Genomic_DNA"/>
</dbReference>
<name>A0A873WAT5_9CAUD</name>
<dbReference type="Proteomes" id="UP000663288">
    <property type="component" value="Segment"/>
</dbReference>
<sequence>MSVTKKSISTLIESQLPEFISSEYELFSKFVTKYYEQQELQGQPLDVLSNLQTYADIDYYEKNILKQNTTLSVDISDSVTTINVVDASSFPEKNGYIQIGNEICFYKERTDTQFLEVSRGVSGNTKLGDLYTTSNFVSTQASFHPGGSSVNNVSNLFLYALVKSFESQYLGAFPQRYLKGEVDKRTLIKNIRKFYKAKGTDASVRFIFNTLVAGGEENTPSLYNPKDFTYKSSESDWVKGYALKVKVLSGDPNDLIGKVITQPATSTIPFASATVDNVRFDSNVDGEAIYNIFLAEETVNGEFFITSKTELTKQISSNDVAGNFINVFSTLGWKNTGALLIGNETFTFDEKNITQFRIKTRQNTSSYPIGTEVYEPIRLEGSGVELLSFGLVYNLEVLDGQPNSFTGDNVEIGLPGFTTDNAKIINPSTNSVRWKFNNGTQISTPGYSTIQQNLANLSTDVSALFEDEQYYYIASSGYPSYPILDGATDISTNAADQKLLKLIRKEAIRSTEIYETPSTDVGILVNGTRVYGHKDTDSVDFGELKRIDVLQQGSRYTIPPYVLIDGVAGKAVARLSGEFVESVEILEKSLYPRVPNVEILSGRNAVVRAVVTLGRVTSLVIDNPGEYYSAPPEIVIRDRVGRGRFAEYRSKIEGGKIVDFEVVNEGEFYSQDNIEVLVFPVGSGARGQAVLKNWRKNRYKVLESKLDSENGYLFDNYNPELEKGYGHVANPKALRIALGDNLNSTLQEPATKTHSPILGFAYDGNPIYGPFAYENPLDSQSSIVRMTSSYIQKTSRVEGPSISTYPLGTFIDDYEYRHRSGSLDNNNGRFCVTPDFPEGTYAYFLTIDSSQNPIYPYIIGQNFYSLPVDSNYNSNLSQKDLPLNARRFYLAGTPGNGGNVIANIKDIKSGSIDEFEVVSSTDTFSVGSELFIDDSETNGFGAAGSVSLVKGKSVNFLESQQTKATRLEIVRPAYLFAGDTLSQPITGAFGEVVGDVLNDNTVVLRNVQGTFDTTNTFSASIKVLSLLLNKPSSYASGSILKLTDGFVAEVAYGEVLETTVESNIVTVKVLTSVDFNGDGTLETPTGTAPFYFETEDNLADHYLQSNSLSDTSGTGIISITSLSDGLEPFDVNQNVALVETSENHGVGLDDIVNISINPDDSSTTTTYYVRKRIYQNLKLATPTIKTAVNYNGVGRLLTVNVGWDYTAGSYTNIPLTGGSGTGATANIVVNADGYVTDVQITDGGSGYKREDILSVDDTSLVRSVASQSTQRVKLLVDHVGVSTEATKIVLDDATRFVENDLVKIDDEIVKVISISSNTITVERAQNGTKAVDHYNDAPASLYKGRYNFNSNFTINGSETVTYDPNDQMLYVVYPSSTNISTLQPITDLFSFFDNSTPQRFVDIVNVTSPVNKFEFRKDGTSEYLTNPILEIQEYYKYRFDTSDSSLSGTYLDFSPSKNFNVIPVEKVESVPLPGSPNAFIDLKFGFGVRNSTNTYSDKKLTEFSNYYYFDRNGVCDSEGSYLNIITDPLSGRQVVNYVTPNRFCYALAKIPQWDGSGSITYTTNSLFAVGEISSVAITNIGDNYQKPPIISGVYPSVDNLAEATVLFDDYTKSITGVTVEKTGSNYSKPTVVITDGDGSGAEFTVIEQGGKVLDIRIKSRGKGYKTAPKIAIIEGDAFIFAKGKDIGVPKNVTIIRNGGSFHKDQTIYSDYTSSYTFTLKGYPEKAFKQGEVIVQKVNGIEVARGYVAIGGWREGSNLLKVTRIQGKFRENFNVQSVKTGNAGEITSIFVTTFSPTITSTYNNQGYYTSDRGRIGNSNQRITDSFFYQDYSYVIKSRTPITVWRDLIKSTTHPSGMKLFGEVIVDAEADIKMPVESPKASHFTVIELGIENSIKSENTRRIVTQTVQKIEDYRCKKGTGSVSVQEYNFNDLIASRVVLDSPFDGEFNSSGQLVGTRTFLLRDADTNAPVRPYNEQALIITLDGVLQEPGVSFTVSGDTITFAAPPLGEQIVEGQTVLQQKFLGKVFSFRSNTENQNVLKKIKNIYQRNGRWLDAANQIKLNEDFIVLETIGWFETQYSSVISNNTIPWNILEQRFKDDIRLILNAIEHDIRFGGNIKSVDYARGYSNTYNGYETYVIAAFEYAIRLARLAIRNWDWIAINASFTTGSDIVTVDSTDNVAIGAYVSAGSALPLANNIKVTEIISDTEVRISSPALATSGVPPAGSASPGNTYLSGTQSNNVSLPTGTGVVSPGNTYSVGPGTTLTAPPVFTGLNQVTFTFAGTNNGTFYDASNLINKNRDYIVDYAVNWAQATYPLINWTLKETKCRRDIGFLLDSVIEHLRYGGNYKIVEFAELYFIGSRLAYIDDQLTETLATYEKVLNELCVDAMRQSLAGTTPYTNIQPVIDPEVIADGNVPTCAGVESALNTYYEIISTIFNSGPTVVDSTSFNQNKTGAYTNQTPITNLNIIPDNQLISSECADVISSVDSLKENIAFEINGTAQSRSLPEYIDGETAIFDLYYEDGTAVNLPGPEDNLFVALNGVLQRPQFELDNPAFDAYFIDRSKNPNQIVFDSPPIWDQDFSALTIGEATSVEKFFAYDVGSYKRYTTDKSIIADEGTSSLGPFLILSVEDNKVVNIDDEKFLVVLVNGVIQEYDYAYTVSGPTITFKYPLRKEDVVDMRLLYGKEFEKIVTFYDHEPGSYLIEKTLVISDPSRSAYNGFGVWWNSPKPVVSDYSNVFVYQERPDGSVNPIGKLVNYWYSSGSFYVKMRSNNHVLESLDLSFRVLNDNTGPVFNVSASSNPFTLTTENIDPEGRVRLTRESQTYYKGDKGRTTDVLKRKGFFKLAPGDKVKIDGEKDFRFIKKVPDFVYAKEYRTNEDVTSDHYGSYTVTPYNGITRGEGLSVVAVVSNGEVVDLTWNQKIVDFSDPNNPKVSQPTAYQYYTPPILEFVPRDGNGGGARAEVIVKNGQVISVDLLHRGSGYTTDPKVVVTRSYKVCRENDIETNVVKVGVNKVIQQGITALSIIDTISLPPPEFALLSSVVLSSPTFVQDNIEHHIWPDVRESDMPVGSDQPGLQIRTRATDRIVPTPAGQSEVVDNQITTIIPTAAPNVLSTSTVTTSRNITTTLTREIDNTILESKAFNDPGAFLQIDLNIGDRVVYIPDTSRFSSNGKLLVGDEVIYYPRKYDDRFIFCDRGVENTTEQFWPAGTFLRQVPDYVSVVSGGINVVNSISSIETTHLPDGRGAENQRTHQLSGEIVTLTSSSRELISQVQVQTDIQSVSSLIYERTPTIESGVVGVDPVVITHNQTVIEQLDQINVVFDYSVRRDSVGVLIFTPPSGLIDYYQEEVLFTNPVSTRLNGFVTLIDKSVEQRSGNIIVVINQNEGLVQYQGEYSVGNLGSNIGNWSRVGYDDGFANVSNWTLQQFNRYFAEITINDFVKRGNSNFTLTGAKWNLANPSHQNSVAISSSSGTIGGPIIVQDTTYFPDSGYLLTSGGSVIQYTSKTATSFEDCTLYSGPNLISASDELVPFVIS</sequence>
<feature type="domain" description="YHYH" evidence="1">
    <location>
        <begin position="725"/>
        <end position="849"/>
    </location>
</feature>
<evidence type="ECO:0000313" key="3">
    <source>
        <dbReference type="Proteomes" id="UP000663288"/>
    </source>
</evidence>
<reference evidence="2" key="1">
    <citation type="submission" date="2020-10" db="EMBL/GenBank/DDBJ databases">
        <title>The Isolation and Genome Sequence of a Novel Cyanophage S-H9-1 from the Yellow Sea, China.</title>
        <authorList>
            <person name="Jiang T."/>
        </authorList>
    </citation>
    <scope>NUCLEOTIDE SEQUENCE</scope>
</reference>
<organism evidence="2 3">
    <name type="scientific">Synechococcus phage S-H9-1</name>
    <dbReference type="NCBI Taxonomy" id="2783674"/>
    <lineage>
        <taxon>Viruses</taxon>
        <taxon>Duplodnaviria</taxon>
        <taxon>Heunggongvirae</taxon>
        <taxon>Uroviricota</taxon>
        <taxon>Caudoviricetes</taxon>
        <taxon>Pantevenvirales</taxon>
        <taxon>Kyanoviridae</taxon>
        <taxon>Scyllavirus</taxon>
        <taxon>Scyllavirus aitchnine</taxon>
    </lineage>
</organism>
<dbReference type="GeneID" id="77945859"/>
<protein>
    <submittedName>
        <fullName evidence="2">Structural protein</fullName>
    </submittedName>
</protein>
<evidence type="ECO:0000313" key="2">
    <source>
        <dbReference type="EMBL" id="QPB08260.1"/>
    </source>
</evidence>
<dbReference type="RefSeq" id="YP_010669676.1">
    <property type="nucleotide sequence ID" value="NC_070961.1"/>
</dbReference>
<keyword evidence="3" id="KW-1185">Reference proteome</keyword>